<organism evidence="2 3">
    <name type="scientific">Bradyrhizobium frederickii</name>
    <dbReference type="NCBI Taxonomy" id="2560054"/>
    <lineage>
        <taxon>Bacteria</taxon>
        <taxon>Pseudomonadati</taxon>
        <taxon>Pseudomonadota</taxon>
        <taxon>Alphaproteobacteria</taxon>
        <taxon>Hyphomicrobiales</taxon>
        <taxon>Nitrobacteraceae</taxon>
        <taxon>Bradyrhizobium</taxon>
    </lineage>
</organism>
<feature type="region of interest" description="Disordered" evidence="1">
    <location>
        <begin position="1"/>
        <end position="22"/>
    </location>
</feature>
<dbReference type="AlphaFoldDB" id="A0A4Y9PBV5"/>
<dbReference type="Proteomes" id="UP000297700">
    <property type="component" value="Unassembled WGS sequence"/>
</dbReference>
<protein>
    <recommendedName>
        <fullName evidence="4">Helix-turn-helix domain-containing protein</fullName>
    </recommendedName>
</protein>
<sequence length="84" mass="9540">MPDDENRRRGSTLPPSLPPRGLSRVQAAEWACVSPSTFDKMVADGRMPRPKRIGGRVIWDLKQLDCAFTALDDDGENEWDRDLR</sequence>
<accession>A0A4Y9PBV5</accession>
<comment type="caution">
    <text evidence="2">The sequence shown here is derived from an EMBL/GenBank/DDBJ whole genome shotgun (WGS) entry which is preliminary data.</text>
</comment>
<evidence type="ECO:0000256" key="1">
    <source>
        <dbReference type="SAM" id="MobiDB-lite"/>
    </source>
</evidence>
<feature type="compositionally biased region" description="Low complexity" evidence="1">
    <location>
        <begin position="11"/>
        <end position="22"/>
    </location>
</feature>
<evidence type="ECO:0008006" key="4">
    <source>
        <dbReference type="Google" id="ProtNLM"/>
    </source>
</evidence>
<proteinExistence type="predicted"/>
<name>A0A4Y9PBV5_9BRAD</name>
<gene>
    <name evidence="2" type="ORF">E4K64_14765</name>
</gene>
<evidence type="ECO:0000313" key="2">
    <source>
        <dbReference type="EMBL" id="TFV75845.1"/>
    </source>
</evidence>
<evidence type="ECO:0000313" key="3">
    <source>
        <dbReference type="Proteomes" id="UP000297700"/>
    </source>
</evidence>
<dbReference type="EMBL" id="SPQS01000007">
    <property type="protein sequence ID" value="TFV75845.1"/>
    <property type="molecule type" value="Genomic_DNA"/>
</dbReference>
<reference evidence="2 3" key="1">
    <citation type="submission" date="2019-03" db="EMBL/GenBank/DDBJ databases">
        <title>Bradyrhizobium strains diversity.</title>
        <authorList>
            <person name="Urquiaga M.C.O."/>
            <person name="Hungria M."/>
            <person name="Delamuta J.R.M."/>
            <person name="Klepa M.S."/>
        </authorList>
    </citation>
    <scope>NUCLEOTIDE SEQUENCE [LARGE SCALE GENOMIC DNA]</scope>
    <source>
        <strain evidence="2 3">CNPSo 3426</strain>
    </source>
</reference>